<feature type="domain" description="UPAR/Ly6" evidence="4">
    <location>
        <begin position="17"/>
        <end position="106"/>
    </location>
</feature>
<keyword evidence="1 3" id="KW-0732">Signal</keyword>
<dbReference type="SMART" id="SM00134">
    <property type="entry name" value="LU"/>
    <property type="match status" value="1"/>
</dbReference>
<evidence type="ECO:0000313" key="5">
    <source>
        <dbReference type="EMBL" id="CAH3175182.1"/>
    </source>
</evidence>
<comment type="caution">
    <text evidence="5">The sequence shown here is derived from an EMBL/GenBank/DDBJ whole genome shotgun (WGS) entry which is preliminary data.</text>
</comment>
<dbReference type="PANTHER" id="PTHR10036:SF3">
    <property type="entry name" value="PROTEIN SLEEPLESS-RELATED"/>
    <property type="match status" value="1"/>
</dbReference>
<gene>
    <name evidence="5" type="ORF">PLOB_00015750</name>
</gene>
<feature type="non-terminal residue" evidence="5">
    <location>
        <position position="1"/>
    </location>
</feature>
<dbReference type="Pfam" id="PF00021">
    <property type="entry name" value="UPAR_LY6"/>
    <property type="match status" value="1"/>
</dbReference>
<name>A0ABN8R942_9CNID</name>
<feature type="signal peptide" evidence="3">
    <location>
        <begin position="1"/>
        <end position="16"/>
    </location>
</feature>
<keyword evidence="2" id="KW-1015">Disulfide bond</keyword>
<dbReference type="InterPro" id="IPR045860">
    <property type="entry name" value="Snake_toxin-like_sf"/>
</dbReference>
<keyword evidence="6" id="KW-1185">Reference proteome</keyword>
<dbReference type="Proteomes" id="UP001159405">
    <property type="component" value="Unassembled WGS sequence"/>
</dbReference>
<evidence type="ECO:0000256" key="3">
    <source>
        <dbReference type="SAM" id="SignalP"/>
    </source>
</evidence>
<dbReference type="InterPro" id="IPR016054">
    <property type="entry name" value="LY6_UPA_recep-like"/>
</dbReference>
<dbReference type="CDD" id="cd23553">
    <property type="entry name" value="TFP_LU_ECD_Ly6PGE"/>
    <property type="match status" value="1"/>
</dbReference>
<sequence>LQIVKYVLSFFPLVISLKCNECNSAESWNKCTNKEVTCPSGLDQCLKIYAKYGETKVYARSCSTKDFCNKEKNPTCQATKGISGAECEVTCCDKDLCNAGSATKISGIVLFACALVFLAFQEA</sequence>
<dbReference type="Gene3D" id="2.10.60.10">
    <property type="entry name" value="CD59"/>
    <property type="match status" value="1"/>
</dbReference>
<dbReference type="EMBL" id="CALNXK010000197">
    <property type="protein sequence ID" value="CAH3175182.1"/>
    <property type="molecule type" value="Genomic_DNA"/>
</dbReference>
<reference evidence="5 6" key="1">
    <citation type="submission" date="2022-05" db="EMBL/GenBank/DDBJ databases">
        <authorList>
            <consortium name="Genoscope - CEA"/>
            <person name="William W."/>
        </authorList>
    </citation>
    <scope>NUCLEOTIDE SEQUENCE [LARGE SCALE GENOMIC DNA]</scope>
</reference>
<evidence type="ECO:0000256" key="1">
    <source>
        <dbReference type="ARBA" id="ARBA00022729"/>
    </source>
</evidence>
<dbReference type="SUPFAM" id="SSF57302">
    <property type="entry name" value="Snake toxin-like"/>
    <property type="match status" value="1"/>
</dbReference>
<accession>A0ABN8R942</accession>
<protein>
    <recommendedName>
        <fullName evidence="4">UPAR/Ly6 domain-containing protein</fullName>
    </recommendedName>
</protein>
<dbReference type="PANTHER" id="PTHR10036">
    <property type="entry name" value="CD59 GLYCOPROTEIN"/>
    <property type="match status" value="1"/>
</dbReference>
<organism evidence="5 6">
    <name type="scientific">Porites lobata</name>
    <dbReference type="NCBI Taxonomy" id="104759"/>
    <lineage>
        <taxon>Eukaryota</taxon>
        <taxon>Metazoa</taxon>
        <taxon>Cnidaria</taxon>
        <taxon>Anthozoa</taxon>
        <taxon>Hexacorallia</taxon>
        <taxon>Scleractinia</taxon>
        <taxon>Fungiina</taxon>
        <taxon>Poritidae</taxon>
        <taxon>Porites</taxon>
    </lineage>
</organism>
<evidence type="ECO:0000256" key="2">
    <source>
        <dbReference type="ARBA" id="ARBA00023157"/>
    </source>
</evidence>
<proteinExistence type="predicted"/>
<evidence type="ECO:0000259" key="4">
    <source>
        <dbReference type="SMART" id="SM00134"/>
    </source>
</evidence>
<feature type="chain" id="PRO_5046609278" description="UPAR/Ly6 domain-containing protein" evidence="3">
    <location>
        <begin position="17"/>
        <end position="123"/>
    </location>
</feature>
<evidence type="ECO:0000313" key="6">
    <source>
        <dbReference type="Proteomes" id="UP001159405"/>
    </source>
</evidence>